<feature type="transmembrane region" description="Helical" evidence="8">
    <location>
        <begin position="656"/>
        <end position="676"/>
    </location>
</feature>
<feature type="compositionally biased region" description="Basic and acidic residues" evidence="7">
    <location>
        <begin position="289"/>
        <end position="306"/>
    </location>
</feature>
<comment type="subcellular location">
    <subcellularLocation>
        <location evidence="1">Membrane</location>
        <topology evidence="1">Multi-pass membrane protein</topology>
    </subcellularLocation>
</comment>
<feature type="region of interest" description="Disordered" evidence="7">
    <location>
        <begin position="771"/>
        <end position="799"/>
    </location>
</feature>
<dbReference type="GO" id="GO:0005227">
    <property type="term" value="F:calcium-activated cation channel activity"/>
    <property type="evidence" value="ECO:0007669"/>
    <property type="project" value="InterPro"/>
</dbReference>
<feature type="transmembrane region" description="Helical" evidence="8">
    <location>
        <begin position="531"/>
        <end position="553"/>
    </location>
</feature>
<evidence type="ECO:0000256" key="3">
    <source>
        <dbReference type="ARBA" id="ARBA00022448"/>
    </source>
</evidence>
<evidence type="ECO:0000256" key="4">
    <source>
        <dbReference type="ARBA" id="ARBA00022692"/>
    </source>
</evidence>
<feature type="compositionally biased region" description="Basic and acidic residues" evidence="7">
    <location>
        <begin position="844"/>
        <end position="859"/>
    </location>
</feature>
<dbReference type="GO" id="GO:0005886">
    <property type="term" value="C:plasma membrane"/>
    <property type="evidence" value="ECO:0007669"/>
    <property type="project" value="TreeGrafter"/>
</dbReference>
<feature type="transmembrane region" description="Helical" evidence="8">
    <location>
        <begin position="591"/>
        <end position="609"/>
    </location>
</feature>
<dbReference type="Proteomes" id="UP000076842">
    <property type="component" value="Unassembled WGS sequence"/>
</dbReference>
<accession>A0A165K1Q9</accession>
<dbReference type="Pfam" id="PF12621">
    <property type="entry name" value="PHM7_ext"/>
    <property type="match status" value="1"/>
</dbReference>
<dbReference type="PANTHER" id="PTHR13018:SF143">
    <property type="entry name" value="CSC1_OSCA1-LIKE 7TM REGION DOMAIN-CONTAINING PROTEIN"/>
    <property type="match status" value="1"/>
</dbReference>
<dbReference type="InterPro" id="IPR045122">
    <property type="entry name" value="Csc1-like"/>
</dbReference>
<dbReference type="InterPro" id="IPR027815">
    <property type="entry name" value="CSC1/OSCA1-like_cyt"/>
</dbReference>
<dbReference type="EMBL" id="KV423916">
    <property type="protein sequence ID" value="KZT62553.1"/>
    <property type="molecule type" value="Genomic_DNA"/>
</dbReference>
<dbReference type="PANTHER" id="PTHR13018">
    <property type="entry name" value="PROBABLE MEMBRANE PROTEIN DUF221-RELATED"/>
    <property type="match status" value="1"/>
</dbReference>
<dbReference type="AlphaFoldDB" id="A0A165K1Q9"/>
<evidence type="ECO:0000256" key="7">
    <source>
        <dbReference type="SAM" id="MobiDB-lite"/>
    </source>
</evidence>
<feature type="transmembrane region" description="Helical" evidence="8">
    <location>
        <begin position="483"/>
        <end position="511"/>
    </location>
</feature>
<evidence type="ECO:0000259" key="9">
    <source>
        <dbReference type="Pfam" id="PF02714"/>
    </source>
</evidence>
<keyword evidence="14" id="KW-1185">Reference proteome</keyword>
<feature type="region of interest" description="Disordered" evidence="7">
    <location>
        <begin position="812"/>
        <end position="860"/>
    </location>
</feature>
<feature type="transmembrane region" description="Helical" evidence="8">
    <location>
        <begin position="688"/>
        <end position="713"/>
    </location>
</feature>
<dbReference type="InterPro" id="IPR003864">
    <property type="entry name" value="CSC1/OSCA1-like_7TM"/>
</dbReference>
<evidence type="ECO:0000256" key="8">
    <source>
        <dbReference type="SAM" id="Phobius"/>
    </source>
</evidence>
<evidence type="ECO:0000259" key="12">
    <source>
        <dbReference type="Pfam" id="PF14703"/>
    </source>
</evidence>
<organism evidence="13 14">
    <name type="scientific">Calocera cornea HHB12733</name>
    <dbReference type="NCBI Taxonomy" id="1353952"/>
    <lineage>
        <taxon>Eukaryota</taxon>
        <taxon>Fungi</taxon>
        <taxon>Dikarya</taxon>
        <taxon>Basidiomycota</taxon>
        <taxon>Agaricomycotina</taxon>
        <taxon>Dacrymycetes</taxon>
        <taxon>Dacrymycetales</taxon>
        <taxon>Dacrymycetaceae</taxon>
        <taxon>Calocera</taxon>
    </lineage>
</organism>
<dbReference type="InterPro" id="IPR022257">
    <property type="entry name" value="PHM7_ext"/>
</dbReference>
<evidence type="ECO:0000256" key="2">
    <source>
        <dbReference type="ARBA" id="ARBA00007779"/>
    </source>
</evidence>
<feature type="transmembrane region" description="Helical" evidence="8">
    <location>
        <begin position="439"/>
        <end position="463"/>
    </location>
</feature>
<evidence type="ECO:0000259" key="10">
    <source>
        <dbReference type="Pfam" id="PF12621"/>
    </source>
</evidence>
<dbReference type="Pfam" id="PF14703">
    <property type="entry name" value="PHM7_cyt"/>
    <property type="match status" value="1"/>
</dbReference>
<feature type="transmembrane region" description="Helical" evidence="8">
    <location>
        <begin position="725"/>
        <end position="742"/>
    </location>
</feature>
<name>A0A165K1Q9_9BASI</name>
<feature type="region of interest" description="Disordered" evidence="7">
    <location>
        <begin position="265"/>
        <end position="306"/>
    </location>
</feature>
<feature type="domain" description="CSC1/OSCA1-like 7TM region" evidence="9">
    <location>
        <begin position="438"/>
        <end position="711"/>
    </location>
</feature>
<dbReference type="InParanoid" id="A0A165K1Q9"/>
<evidence type="ECO:0000313" key="13">
    <source>
        <dbReference type="EMBL" id="KZT62553.1"/>
    </source>
</evidence>
<keyword evidence="6 8" id="KW-0472">Membrane</keyword>
<dbReference type="FunCoup" id="A0A165K1Q9">
    <property type="interactions" value="69"/>
</dbReference>
<feature type="transmembrane region" description="Helical" evidence="8">
    <location>
        <begin position="147"/>
        <end position="165"/>
    </location>
</feature>
<dbReference type="InterPro" id="IPR032880">
    <property type="entry name" value="CSC1/OSCA1-like_N"/>
</dbReference>
<evidence type="ECO:0000256" key="6">
    <source>
        <dbReference type="ARBA" id="ARBA00023136"/>
    </source>
</evidence>
<feature type="transmembrane region" description="Helical" evidence="8">
    <location>
        <begin position="629"/>
        <end position="649"/>
    </location>
</feature>
<keyword evidence="4 8" id="KW-0812">Transmembrane</keyword>
<dbReference type="Pfam" id="PF13967">
    <property type="entry name" value="RSN1_TM"/>
    <property type="match status" value="1"/>
</dbReference>
<reference evidence="13 14" key="1">
    <citation type="journal article" date="2016" name="Mol. Biol. Evol.">
        <title>Comparative Genomics of Early-Diverging Mushroom-Forming Fungi Provides Insights into the Origins of Lignocellulose Decay Capabilities.</title>
        <authorList>
            <person name="Nagy L.G."/>
            <person name="Riley R."/>
            <person name="Tritt A."/>
            <person name="Adam C."/>
            <person name="Daum C."/>
            <person name="Floudas D."/>
            <person name="Sun H."/>
            <person name="Yadav J.S."/>
            <person name="Pangilinan J."/>
            <person name="Larsson K.H."/>
            <person name="Matsuura K."/>
            <person name="Barry K."/>
            <person name="Labutti K."/>
            <person name="Kuo R."/>
            <person name="Ohm R.A."/>
            <person name="Bhattacharya S.S."/>
            <person name="Shirouzu T."/>
            <person name="Yoshinaga Y."/>
            <person name="Martin F.M."/>
            <person name="Grigoriev I.V."/>
            <person name="Hibbett D.S."/>
        </authorList>
    </citation>
    <scope>NUCLEOTIDE SEQUENCE [LARGE SCALE GENOMIC DNA]</scope>
    <source>
        <strain evidence="13 14">HHB12733</strain>
    </source>
</reference>
<feature type="transmembrane region" description="Helical" evidence="8">
    <location>
        <begin position="100"/>
        <end position="118"/>
    </location>
</feature>
<dbReference type="OrthoDB" id="1076608at2759"/>
<feature type="domain" description="CSC1/OSCA1-like cytosolic" evidence="12">
    <location>
        <begin position="192"/>
        <end position="426"/>
    </location>
</feature>
<keyword evidence="5 8" id="KW-1133">Transmembrane helix</keyword>
<feature type="domain" description="10TM putative phosphate transporter extracellular tail" evidence="10">
    <location>
        <begin position="869"/>
        <end position="927"/>
    </location>
</feature>
<evidence type="ECO:0000256" key="1">
    <source>
        <dbReference type="ARBA" id="ARBA00004141"/>
    </source>
</evidence>
<evidence type="ECO:0000256" key="5">
    <source>
        <dbReference type="ARBA" id="ARBA00022989"/>
    </source>
</evidence>
<proteinExistence type="inferred from homology"/>
<keyword evidence="3" id="KW-0813">Transport</keyword>
<protein>
    <submittedName>
        <fullName evidence="13">DUF221-domain-containing protein</fullName>
    </submittedName>
</protein>
<feature type="transmembrane region" description="Helical" evidence="8">
    <location>
        <begin position="17"/>
        <end position="38"/>
    </location>
</feature>
<evidence type="ECO:0000313" key="14">
    <source>
        <dbReference type="Proteomes" id="UP000076842"/>
    </source>
</evidence>
<feature type="transmembrane region" description="Helical" evidence="8">
    <location>
        <begin position="565"/>
        <end position="584"/>
    </location>
</feature>
<dbReference type="STRING" id="1353952.A0A165K1Q9"/>
<gene>
    <name evidence="13" type="ORF">CALCODRAFT_489937</name>
</gene>
<dbReference type="Pfam" id="PF02714">
    <property type="entry name" value="RSN1_7TM"/>
    <property type="match status" value="1"/>
</dbReference>
<evidence type="ECO:0000259" key="11">
    <source>
        <dbReference type="Pfam" id="PF13967"/>
    </source>
</evidence>
<sequence>MSTTTADAASQASTPGFVTSLVLNVAVLGAELVVFTLVRRNFRAIYEPRSYIPTSSKRSPPLSSSLLGWPLAIWNADPARIQHVNGLDAYVFVRFLRMMCYMLVPIWLISWAVLLPVYSANTGVDPPKSGLDKFTFGNVAKDHQERYAAPLILAYLFTFWILYTVRNEMREFILLRQKHLISPSHSSTAQANTVLITGVPKKFLDEKVLAGLFRHLPGGTRKIWLNRDLKDLPDMYNRREKACKKLESAENALLERALKLKRKADKAAAKAAQQKHKREDSGGTSSSESKQRIHDGTNSADPEKELSLADRYVPRNKRPTHRLPPFSFLPFGLPFMGKKVDTIAWAREEILFTNIALREGRAALERDINTEGTGEGETYPPLNSAFVLFNQQIAAHLAAQTLTHNEPYRMTFKHIEVAPEDVIWANLGLNPYEMKIRAAISLGLSIGLIIVWSFPVAFVGAISNVNHLCTYNWLSWICRLPSVVVGIISGILPPLGLSLLMMCLPIVLRLLARFEGIPRYSGLELSLMTRYFLFLVVHGFLIVTLSSGIIAALPQLVQNPEQIPQILGTYLPAASTFFLTYITLQGLAGGGGGLLQAAPLVIYYLKLFILGSTPRSIWNIKYVMRDVAWGTLFPSMTLIAVITITYSIISPVINGLACMSFFIYYQVWKYLFLWQLDQEPSGDTGGLYFPLAIQHIFVGLYIEQICMAALFLLTSKGTPSAVPEGILMIVLIVITAGSHAILNNSYGPLIHYLPITLAHKSYGMPLVEGDAKIDDESEGDDRSQSIGMKPLNVSKTSHSTDVANDQINADAAARSADADVPNPEGRTEPTSNKARISEGDDEAAVAKHKEDVNTDRDSQIDGVFDDGPTDFYHPASVQPQRIIWIAQDPLGLGDAEVEANKAMGVEASNQDAEMDEKGHVEIFGQPPGAKEVDEDDKDA</sequence>
<feature type="domain" description="CSC1/OSCA1-like N-terminal transmembrane" evidence="11">
    <location>
        <begin position="17"/>
        <end position="166"/>
    </location>
</feature>
<comment type="similarity">
    <text evidence="2">Belongs to the CSC1 (TC 1.A.17) family.</text>
</comment>